<dbReference type="PANTHER" id="PTHR30055:SF234">
    <property type="entry name" value="HTH-TYPE TRANSCRIPTIONAL REGULATOR BETI"/>
    <property type="match status" value="1"/>
</dbReference>
<dbReference type="PANTHER" id="PTHR30055">
    <property type="entry name" value="HTH-TYPE TRANSCRIPTIONAL REGULATOR RUTR"/>
    <property type="match status" value="1"/>
</dbReference>
<comment type="caution">
    <text evidence="6">The sequence shown here is derived from an EMBL/GenBank/DDBJ whole genome shotgun (WGS) entry which is preliminary data.</text>
</comment>
<evidence type="ECO:0000313" key="6">
    <source>
        <dbReference type="EMBL" id="MBL6078267.1"/>
    </source>
</evidence>
<dbReference type="InterPro" id="IPR001647">
    <property type="entry name" value="HTH_TetR"/>
</dbReference>
<dbReference type="Proteomes" id="UP000660885">
    <property type="component" value="Unassembled WGS sequence"/>
</dbReference>
<dbReference type="PRINTS" id="PR00455">
    <property type="entry name" value="HTHTETR"/>
</dbReference>
<sequence>MTEERSQTPRKPRADATRNRDRLLAAARTVFNQGGPAASLEAVAREAGLGIGTLYRHFPTREALYEAVYRREVDQLVELAARLSAELPPAEALRRWLAANVEFIATKKGMAAALAMVSHKSSESIASALDRLRAALGGLLRRATEAGDLRSDLDAEELLLALVGVCYAQEGPDWRSRVLRVLDVLIAGLRR</sequence>
<keyword evidence="2 4" id="KW-0238">DNA-binding</keyword>
<dbReference type="PROSITE" id="PS50977">
    <property type="entry name" value="HTH_TETR_2"/>
    <property type="match status" value="1"/>
</dbReference>
<keyword evidence="7" id="KW-1185">Reference proteome</keyword>
<proteinExistence type="predicted"/>
<evidence type="ECO:0000256" key="3">
    <source>
        <dbReference type="ARBA" id="ARBA00023163"/>
    </source>
</evidence>
<gene>
    <name evidence="6" type="ORF">JMJ56_09645</name>
</gene>
<dbReference type="InterPro" id="IPR050109">
    <property type="entry name" value="HTH-type_TetR-like_transc_reg"/>
</dbReference>
<dbReference type="SUPFAM" id="SSF48498">
    <property type="entry name" value="Tetracyclin repressor-like, C-terminal domain"/>
    <property type="match status" value="1"/>
</dbReference>
<feature type="domain" description="HTH tetR-type" evidence="5">
    <location>
        <begin position="17"/>
        <end position="76"/>
    </location>
</feature>
<reference evidence="6 7" key="1">
    <citation type="submission" date="2021-01" db="EMBL/GenBank/DDBJ databases">
        <title>Belnapia mucosa sp. nov. and Belnapia arida sp. nov., isolated from the Tabernas Desert (Almeria, Spain).</title>
        <authorList>
            <person name="Molina-Menor E."/>
            <person name="Vidal-Verdu A."/>
            <person name="Calonge A."/>
            <person name="Satari L."/>
            <person name="Pereto J."/>
            <person name="Porcar M."/>
        </authorList>
    </citation>
    <scope>NUCLEOTIDE SEQUENCE [LARGE SCALE GENOMIC DNA]</scope>
    <source>
        <strain evidence="6 7">T18</strain>
    </source>
</reference>
<accession>A0ABS1U0R1</accession>
<dbReference type="EMBL" id="JAETWB010000002">
    <property type="protein sequence ID" value="MBL6078267.1"/>
    <property type="molecule type" value="Genomic_DNA"/>
</dbReference>
<dbReference type="Pfam" id="PF21597">
    <property type="entry name" value="TetR_C_43"/>
    <property type="match status" value="1"/>
</dbReference>
<evidence type="ECO:0000256" key="1">
    <source>
        <dbReference type="ARBA" id="ARBA00023015"/>
    </source>
</evidence>
<dbReference type="InterPro" id="IPR009057">
    <property type="entry name" value="Homeodomain-like_sf"/>
</dbReference>
<dbReference type="RefSeq" id="WP_202831394.1">
    <property type="nucleotide sequence ID" value="NZ_JAETWB010000002.1"/>
</dbReference>
<keyword evidence="3" id="KW-0804">Transcription</keyword>
<name>A0ABS1U0R1_9PROT</name>
<dbReference type="InterPro" id="IPR049445">
    <property type="entry name" value="TetR_SbtR-like_C"/>
</dbReference>
<dbReference type="InterPro" id="IPR036271">
    <property type="entry name" value="Tet_transcr_reg_TetR-rel_C_sf"/>
</dbReference>
<evidence type="ECO:0000256" key="2">
    <source>
        <dbReference type="ARBA" id="ARBA00023125"/>
    </source>
</evidence>
<keyword evidence="1" id="KW-0805">Transcription regulation</keyword>
<dbReference type="SUPFAM" id="SSF46689">
    <property type="entry name" value="Homeodomain-like"/>
    <property type="match status" value="1"/>
</dbReference>
<evidence type="ECO:0000313" key="7">
    <source>
        <dbReference type="Proteomes" id="UP000660885"/>
    </source>
</evidence>
<evidence type="ECO:0000259" key="5">
    <source>
        <dbReference type="PROSITE" id="PS50977"/>
    </source>
</evidence>
<evidence type="ECO:0000256" key="4">
    <source>
        <dbReference type="PROSITE-ProRule" id="PRU00335"/>
    </source>
</evidence>
<organism evidence="6 7">
    <name type="scientific">Belnapia arida</name>
    <dbReference type="NCBI Taxonomy" id="2804533"/>
    <lineage>
        <taxon>Bacteria</taxon>
        <taxon>Pseudomonadati</taxon>
        <taxon>Pseudomonadota</taxon>
        <taxon>Alphaproteobacteria</taxon>
        <taxon>Acetobacterales</taxon>
        <taxon>Roseomonadaceae</taxon>
        <taxon>Belnapia</taxon>
    </lineage>
</organism>
<feature type="DNA-binding region" description="H-T-H motif" evidence="4">
    <location>
        <begin position="39"/>
        <end position="58"/>
    </location>
</feature>
<protein>
    <submittedName>
        <fullName evidence="6">TetR/AcrR family transcriptional regulator</fullName>
    </submittedName>
</protein>
<dbReference type="Gene3D" id="1.10.357.10">
    <property type="entry name" value="Tetracycline Repressor, domain 2"/>
    <property type="match status" value="1"/>
</dbReference>
<dbReference type="Pfam" id="PF00440">
    <property type="entry name" value="TetR_N"/>
    <property type="match status" value="1"/>
</dbReference>